<evidence type="ECO:0000256" key="4">
    <source>
        <dbReference type="ARBA" id="ARBA00023002"/>
    </source>
</evidence>
<evidence type="ECO:0000313" key="9">
    <source>
        <dbReference type="EMBL" id="KAG5192292.1"/>
    </source>
</evidence>
<dbReference type="AlphaFoldDB" id="A0A835ZHI8"/>
<dbReference type="InterPro" id="IPR002207">
    <property type="entry name" value="Peroxidase_I"/>
</dbReference>
<keyword evidence="1 9" id="KW-0575">Peroxidase</keyword>
<keyword evidence="10" id="KW-1185">Reference proteome</keyword>
<dbReference type="GO" id="GO:0000302">
    <property type="term" value="P:response to reactive oxygen species"/>
    <property type="evidence" value="ECO:0007669"/>
    <property type="project" value="TreeGrafter"/>
</dbReference>
<dbReference type="GO" id="GO:0034599">
    <property type="term" value="P:cellular response to oxidative stress"/>
    <property type="evidence" value="ECO:0007669"/>
    <property type="project" value="InterPro"/>
</dbReference>
<evidence type="ECO:0000256" key="5">
    <source>
        <dbReference type="ARBA" id="ARBA00023004"/>
    </source>
</evidence>
<keyword evidence="2" id="KW-0349">Heme</keyword>
<dbReference type="Gene3D" id="1.10.420.10">
    <property type="entry name" value="Peroxidase, domain 2"/>
    <property type="match status" value="1"/>
</dbReference>
<dbReference type="InterPro" id="IPR010255">
    <property type="entry name" value="Haem_peroxidase_sf"/>
</dbReference>
<feature type="domain" description="Plant heme peroxidase family profile" evidence="8">
    <location>
        <begin position="90"/>
        <end position="362"/>
    </location>
</feature>
<dbReference type="OrthoDB" id="2859658at2759"/>
<feature type="compositionally biased region" description="Acidic residues" evidence="7">
    <location>
        <begin position="253"/>
        <end position="262"/>
    </location>
</feature>
<evidence type="ECO:0000313" key="10">
    <source>
        <dbReference type="Proteomes" id="UP000664859"/>
    </source>
</evidence>
<dbReference type="SUPFAM" id="SSF48113">
    <property type="entry name" value="Heme-dependent peroxidases"/>
    <property type="match status" value="1"/>
</dbReference>
<dbReference type="PANTHER" id="PTHR31356:SF36">
    <property type="entry name" value="L-ASCORBATE PEROXIDASE 3"/>
    <property type="match status" value="1"/>
</dbReference>
<dbReference type="Proteomes" id="UP000664859">
    <property type="component" value="Unassembled WGS sequence"/>
</dbReference>
<keyword evidence="4" id="KW-0560">Oxidoreductase</keyword>
<evidence type="ECO:0000256" key="6">
    <source>
        <dbReference type="RuleBase" id="RU004241"/>
    </source>
</evidence>
<feature type="region of interest" description="Disordered" evidence="7">
    <location>
        <begin position="249"/>
        <end position="268"/>
    </location>
</feature>
<proteinExistence type="inferred from homology"/>
<comment type="similarity">
    <text evidence="6">Belongs to the peroxidase family.</text>
</comment>
<dbReference type="Pfam" id="PF00141">
    <property type="entry name" value="peroxidase"/>
    <property type="match status" value="1"/>
</dbReference>
<keyword evidence="3" id="KW-0479">Metal-binding</keyword>
<dbReference type="PRINTS" id="PR00458">
    <property type="entry name" value="PEROXIDASE"/>
</dbReference>
<evidence type="ECO:0000259" key="8">
    <source>
        <dbReference type="PROSITE" id="PS50873"/>
    </source>
</evidence>
<evidence type="ECO:0000256" key="2">
    <source>
        <dbReference type="ARBA" id="ARBA00022617"/>
    </source>
</evidence>
<dbReference type="PROSITE" id="PS50873">
    <property type="entry name" value="PEROXIDASE_4"/>
    <property type="match status" value="1"/>
</dbReference>
<dbReference type="Gene3D" id="1.10.520.10">
    <property type="match status" value="1"/>
</dbReference>
<name>A0A835ZHI8_9STRA</name>
<dbReference type="GO" id="GO:0004601">
    <property type="term" value="F:peroxidase activity"/>
    <property type="evidence" value="ECO:0007669"/>
    <property type="project" value="UniProtKB-KW"/>
</dbReference>
<dbReference type="GO" id="GO:0046872">
    <property type="term" value="F:metal ion binding"/>
    <property type="evidence" value="ECO:0007669"/>
    <property type="project" value="UniProtKB-KW"/>
</dbReference>
<evidence type="ECO:0000256" key="7">
    <source>
        <dbReference type="SAM" id="MobiDB-lite"/>
    </source>
</evidence>
<protein>
    <submittedName>
        <fullName evidence="9">Heme peroxidase</fullName>
    </submittedName>
</protein>
<dbReference type="GO" id="GO:0020037">
    <property type="term" value="F:heme binding"/>
    <property type="evidence" value="ECO:0007669"/>
    <property type="project" value="InterPro"/>
</dbReference>
<dbReference type="PANTHER" id="PTHR31356">
    <property type="entry name" value="THYLAKOID LUMENAL 29 KDA PROTEIN, CHLOROPLASTIC-RELATED"/>
    <property type="match status" value="1"/>
</dbReference>
<evidence type="ECO:0000256" key="1">
    <source>
        <dbReference type="ARBA" id="ARBA00022559"/>
    </source>
</evidence>
<keyword evidence="5" id="KW-0408">Iron</keyword>
<dbReference type="InterPro" id="IPR002016">
    <property type="entry name" value="Haem_peroxidase"/>
</dbReference>
<accession>A0A835ZHI8</accession>
<sequence>MALSKTLAVVCAIGSPAAGFVSPALPTRSTLQPGLQSTACMSAASDRRDFLAASALALATLVPTASEASVYFEIDRYGDKELKLGTVSKIRQAWRNKMLADPSIAPAVLKLAISDALGYNAKTTTGGPDSSVVFEMDRAENKGLEAALKTSLAIRADMKRTSEVSLSDVIAFGGGEAIEATGGPRIVVQLGRYDEKKGANPAEPIPGYSFETPTGGGIKEAFKRAGLGAREAALLLGAVGMVKEITDEAIESKEDEEEDDLVDSSWEKNLPKSFGGQSEIYGEKIGKGNFDTRYISTILRRERKAPNELGPMDKALLQDQEVKSFLTKYDGNTKAFNADVAEAYSKMTLLGELYENRIQARD</sequence>
<evidence type="ECO:0000256" key="3">
    <source>
        <dbReference type="ARBA" id="ARBA00022723"/>
    </source>
</evidence>
<reference evidence="9" key="1">
    <citation type="submission" date="2021-02" db="EMBL/GenBank/DDBJ databases">
        <title>First Annotated Genome of the Yellow-green Alga Tribonema minus.</title>
        <authorList>
            <person name="Mahan K.M."/>
        </authorList>
    </citation>
    <scope>NUCLEOTIDE SEQUENCE</scope>
    <source>
        <strain evidence="9">UTEX B ZZ1240</strain>
    </source>
</reference>
<organism evidence="9 10">
    <name type="scientific">Tribonema minus</name>
    <dbReference type="NCBI Taxonomy" id="303371"/>
    <lineage>
        <taxon>Eukaryota</taxon>
        <taxon>Sar</taxon>
        <taxon>Stramenopiles</taxon>
        <taxon>Ochrophyta</taxon>
        <taxon>PX clade</taxon>
        <taxon>Xanthophyceae</taxon>
        <taxon>Tribonematales</taxon>
        <taxon>Tribonemataceae</taxon>
        <taxon>Tribonema</taxon>
    </lineage>
</organism>
<dbReference type="GO" id="GO:0042744">
    <property type="term" value="P:hydrogen peroxide catabolic process"/>
    <property type="evidence" value="ECO:0007669"/>
    <property type="project" value="TreeGrafter"/>
</dbReference>
<gene>
    <name evidence="9" type="ORF">JKP88DRAFT_230310</name>
</gene>
<comment type="caution">
    <text evidence="9">The sequence shown here is derived from an EMBL/GenBank/DDBJ whole genome shotgun (WGS) entry which is preliminary data.</text>
</comment>
<dbReference type="PRINTS" id="PR00459">
    <property type="entry name" value="ASPEROXIDASE"/>
</dbReference>
<dbReference type="EMBL" id="JAFCMP010000008">
    <property type="protein sequence ID" value="KAG5192292.1"/>
    <property type="molecule type" value="Genomic_DNA"/>
</dbReference>
<dbReference type="InterPro" id="IPR044831">
    <property type="entry name" value="Ccp1-like"/>
</dbReference>